<dbReference type="AlphaFoldDB" id="D2XBK6"/>
<evidence type="ECO:0000256" key="2">
    <source>
        <dbReference type="ARBA" id="ARBA00023239"/>
    </source>
</evidence>
<accession>D2XBK6</accession>
<keyword evidence="3" id="KW-0413">Isomerase</keyword>
<reference evidence="3" key="1">
    <citation type="journal article" date="2010" name="J. Bacteriol.">
        <title>Combined genomic and proteomic approaches identify gene clusters involved in anaerobic 2-methylnaphthalene degradation in the sulfate-reducing enrichment culture N47.</title>
        <authorList>
            <person name="Selesi D."/>
            <person name="Jehmlich N."/>
            <person name="von Bergen M."/>
            <person name="Schmidt F."/>
            <person name="Rattei T."/>
            <person name="Tischler P."/>
            <person name="Lueders T."/>
            <person name="Meckenstock R.U."/>
        </authorList>
    </citation>
    <scope>NUCLEOTIDE SEQUENCE</scope>
</reference>
<keyword evidence="2" id="KW-0456">Lyase</keyword>
<dbReference type="InterPro" id="IPR029045">
    <property type="entry name" value="ClpP/crotonase-like_dom_sf"/>
</dbReference>
<dbReference type="GO" id="GO:0016853">
    <property type="term" value="F:isomerase activity"/>
    <property type="evidence" value="ECO:0007669"/>
    <property type="project" value="UniProtKB-KW"/>
</dbReference>
<dbReference type="CDD" id="cd06558">
    <property type="entry name" value="crotonase-like"/>
    <property type="match status" value="1"/>
</dbReference>
<evidence type="ECO:0000256" key="1">
    <source>
        <dbReference type="ARBA" id="ARBA00005254"/>
    </source>
</evidence>
<sequence length="259" mass="28193">MAYKNILYEIEDGIAKVTLNIPEKMNRLTNETMKEVVAALNEAKIDDSVRVVVIGAAGDQAFCAGANLADFKGLSPVESRKVFSAFADLSRIFINLGKPSIAAVNGLALAGGFGLALYPDITIASENAKFGLPEINVGVWSCMVSASLPKLVGRKKALELLMTGDMIDAKEAERIGLVNKVVAHDKLQETVMNLARKISKKSPAVMNLGRNSYYTMLDMEYDKAITYLLEILAIIVSTEDCQEGVTAFTEKRKPVWKGR</sequence>
<dbReference type="PANTHER" id="PTHR11941:SF54">
    <property type="entry name" value="ENOYL-COA HYDRATASE, MITOCHONDRIAL"/>
    <property type="match status" value="1"/>
</dbReference>
<dbReference type="GO" id="GO:0016829">
    <property type="term" value="F:lyase activity"/>
    <property type="evidence" value="ECO:0007669"/>
    <property type="project" value="UniProtKB-KW"/>
</dbReference>
<comment type="similarity">
    <text evidence="1">Belongs to the enoyl-CoA hydratase/isomerase family.</text>
</comment>
<dbReference type="PANTHER" id="PTHR11941">
    <property type="entry name" value="ENOYL-COA HYDRATASE-RELATED"/>
    <property type="match status" value="1"/>
</dbReference>
<protein>
    <submittedName>
        <fullName evidence="3">Putative enoyl-CoA hydratase/isomerase</fullName>
    </submittedName>
</protein>
<dbReference type="Gene3D" id="3.90.226.10">
    <property type="entry name" value="2-enoyl-CoA Hydratase, Chain A, domain 1"/>
    <property type="match status" value="1"/>
</dbReference>
<dbReference type="Pfam" id="PF00378">
    <property type="entry name" value="ECH_1"/>
    <property type="match status" value="1"/>
</dbReference>
<dbReference type="GO" id="GO:0006635">
    <property type="term" value="P:fatty acid beta-oxidation"/>
    <property type="evidence" value="ECO:0007669"/>
    <property type="project" value="TreeGrafter"/>
</dbReference>
<dbReference type="SMR" id="D2XBK6"/>
<proteinExistence type="inferred from homology"/>
<dbReference type="InterPro" id="IPR001753">
    <property type="entry name" value="Enoyl-CoA_hydra/iso"/>
</dbReference>
<dbReference type="Gene3D" id="1.10.12.10">
    <property type="entry name" value="Lyase 2-enoyl-coa Hydratase, Chain A, domain 2"/>
    <property type="match status" value="1"/>
</dbReference>
<evidence type="ECO:0000313" key="3">
    <source>
        <dbReference type="EMBL" id="ADB04325.1"/>
    </source>
</evidence>
<dbReference type="SUPFAM" id="SSF52096">
    <property type="entry name" value="ClpP/crotonase"/>
    <property type="match status" value="1"/>
</dbReference>
<feature type="non-terminal residue" evidence="3">
    <location>
        <position position="259"/>
    </location>
</feature>
<dbReference type="InterPro" id="IPR014748">
    <property type="entry name" value="Enoyl-CoA_hydra_C"/>
</dbReference>
<name>D2XBK6_9BACT</name>
<organism evidence="3">
    <name type="scientific">bacterium enrichment culture clone N47</name>
    <dbReference type="NCBI Taxonomy" id="700510"/>
    <lineage>
        <taxon>Bacteria</taxon>
        <taxon>environmental samples</taxon>
    </lineage>
</organism>
<dbReference type="EMBL" id="GU080128">
    <property type="protein sequence ID" value="ADB04325.1"/>
    <property type="molecule type" value="Genomic_DNA"/>
</dbReference>